<gene>
    <name evidence="1" type="ORF">E2C01_007996</name>
</gene>
<protein>
    <submittedName>
        <fullName evidence="1">Uncharacterized protein</fullName>
    </submittedName>
</protein>
<reference evidence="1 2" key="1">
    <citation type="submission" date="2019-05" db="EMBL/GenBank/DDBJ databases">
        <title>Another draft genome of Portunus trituberculatus and its Hox gene families provides insights of decapod evolution.</title>
        <authorList>
            <person name="Jeong J.-H."/>
            <person name="Song I."/>
            <person name="Kim S."/>
            <person name="Choi T."/>
            <person name="Kim D."/>
            <person name="Ryu S."/>
            <person name="Kim W."/>
        </authorList>
    </citation>
    <scope>NUCLEOTIDE SEQUENCE [LARGE SCALE GENOMIC DNA]</scope>
    <source>
        <tissue evidence="1">Muscle</tissue>
    </source>
</reference>
<evidence type="ECO:0000313" key="2">
    <source>
        <dbReference type="Proteomes" id="UP000324222"/>
    </source>
</evidence>
<comment type="caution">
    <text evidence="1">The sequence shown here is derived from an EMBL/GenBank/DDBJ whole genome shotgun (WGS) entry which is preliminary data.</text>
</comment>
<organism evidence="1 2">
    <name type="scientific">Portunus trituberculatus</name>
    <name type="common">Swimming crab</name>
    <name type="synonym">Neptunus trituberculatus</name>
    <dbReference type="NCBI Taxonomy" id="210409"/>
    <lineage>
        <taxon>Eukaryota</taxon>
        <taxon>Metazoa</taxon>
        <taxon>Ecdysozoa</taxon>
        <taxon>Arthropoda</taxon>
        <taxon>Crustacea</taxon>
        <taxon>Multicrustacea</taxon>
        <taxon>Malacostraca</taxon>
        <taxon>Eumalacostraca</taxon>
        <taxon>Eucarida</taxon>
        <taxon>Decapoda</taxon>
        <taxon>Pleocyemata</taxon>
        <taxon>Brachyura</taxon>
        <taxon>Eubrachyura</taxon>
        <taxon>Portunoidea</taxon>
        <taxon>Portunidae</taxon>
        <taxon>Portuninae</taxon>
        <taxon>Portunus</taxon>
    </lineage>
</organism>
<dbReference type="EMBL" id="VSRR010000409">
    <property type="protein sequence ID" value="MPC15211.1"/>
    <property type="molecule type" value="Genomic_DNA"/>
</dbReference>
<evidence type="ECO:0000313" key="1">
    <source>
        <dbReference type="EMBL" id="MPC15211.1"/>
    </source>
</evidence>
<accession>A0A5B7D1X2</accession>
<proteinExistence type="predicted"/>
<dbReference type="AlphaFoldDB" id="A0A5B7D1X2"/>
<dbReference type="Proteomes" id="UP000324222">
    <property type="component" value="Unassembled WGS sequence"/>
</dbReference>
<sequence>MFHSHSDRRGSRVLVVVVGSGRWCSAGRIVGHSLVENDHASQATPLEHTDVLARMKARRCYVLLYVTTDKTGPKITLEDPFVSLTLSAALCNRRAGLGRGGTEKQTD</sequence>
<name>A0A5B7D1X2_PORTR</name>
<keyword evidence="2" id="KW-1185">Reference proteome</keyword>